<proteinExistence type="predicted"/>
<protein>
    <submittedName>
        <fullName evidence="1">Uncharacterized protein</fullName>
    </submittedName>
</protein>
<name>A0A150PL95_SORCE</name>
<dbReference type="Proteomes" id="UP000075420">
    <property type="component" value="Unassembled WGS sequence"/>
</dbReference>
<sequence>MTTHLYGAVIPDREPEQIALAAKDDPTAIREIWQLQFEHVAGTQEHAFAHYKDHDFSAVSAWQLHPITLHLNATAPNVGDVFEGTFEGTFITDSTVGATVEVTGGQFRVRRVKPY</sequence>
<comment type="caution">
    <text evidence="1">The sequence shown here is derived from an EMBL/GenBank/DDBJ whole genome shotgun (WGS) entry which is preliminary data.</text>
</comment>
<evidence type="ECO:0000313" key="2">
    <source>
        <dbReference type="Proteomes" id="UP000075420"/>
    </source>
</evidence>
<reference evidence="1 2" key="1">
    <citation type="submission" date="2014-02" db="EMBL/GenBank/DDBJ databases">
        <title>The small core and large imbalanced accessory genome model reveals a collaborative survival strategy of Sorangium cellulosum strains in nature.</title>
        <authorList>
            <person name="Han K."/>
            <person name="Peng R."/>
            <person name="Blom J."/>
            <person name="Li Y.-Z."/>
        </authorList>
    </citation>
    <scope>NUCLEOTIDE SEQUENCE [LARGE SCALE GENOMIC DNA]</scope>
    <source>
        <strain evidence="1 2">So0157-25</strain>
    </source>
</reference>
<dbReference type="EMBL" id="JELY01001257">
    <property type="protein sequence ID" value="KYF56393.1"/>
    <property type="molecule type" value="Genomic_DNA"/>
</dbReference>
<gene>
    <name evidence="1" type="ORF">BE08_29750</name>
</gene>
<organism evidence="1 2">
    <name type="scientific">Sorangium cellulosum</name>
    <name type="common">Polyangium cellulosum</name>
    <dbReference type="NCBI Taxonomy" id="56"/>
    <lineage>
        <taxon>Bacteria</taxon>
        <taxon>Pseudomonadati</taxon>
        <taxon>Myxococcota</taxon>
        <taxon>Polyangia</taxon>
        <taxon>Polyangiales</taxon>
        <taxon>Polyangiaceae</taxon>
        <taxon>Sorangium</taxon>
    </lineage>
</organism>
<dbReference type="AlphaFoldDB" id="A0A150PL95"/>
<evidence type="ECO:0000313" key="1">
    <source>
        <dbReference type="EMBL" id="KYF56393.1"/>
    </source>
</evidence>
<accession>A0A150PL95</accession>